<gene>
    <name evidence="1" type="ORF">DYI23_06235</name>
</gene>
<accession>A0A944CAK3</accession>
<reference evidence="1" key="1">
    <citation type="submission" date="2018-08" db="EMBL/GenBank/DDBJ databases">
        <authorList>
            <person name="Jin W."/>
            <person name="Wang H."/>
            <person name="Yang Y."/>
            <person name="Li M."/>
            <person name="Liu J."/>
        </authorList>
    </citation>
    <scope>NUCLEOTIDE SEQUENCE</scope>
    <source>
        <strain evidence="1">AESS21</strain>
    </source>
</reference>
<dbReference type="EMBL" id="QTKU01000001">
    <property type="protein sequence ID" value="MBS8259811.1"/>
    <property type="molecule type" value="Genomic_DNA"/>
</dbReference>
<evidence type="ECO:0000313" key="1">
    <source>
        <dbReference type="EMBL" id="MBS8259811.1"/>
    </source>
</evidence>
<comment type="caution">
    <text evidence="1">The sequence shown here is derived from an EMBL/GenBank/DDBJ whole genome shotgun (WGS) entry which is preliminary data.</text>
</comment>
<dbReference type="Proteomes" id="UP000705379">
    <property type="component" value="Unassembled WGS sequence"/>
</dbReference>
<proteinExistence type="predicted"/>
<dbReference type="AlphaFoldDB" id="A0A944CAK3"/>
<evidence type="ECO:0000313" key="2">
    <source>
        <dbReference type="Proteomes" id="UP000705379"/>
    </source>
</evidence>
<sequence length="97" mass="10739">MSSYCHSNSATHPAFLEIAMTSAQNANLIRETRENLISFLRKMKKSEEAGHLIADFCLQTKTDRSLAELALSSLLNRGEVTPNRDMKLEAKAEAEAA</sequence>
<name>A0A944CAK3_9HYPH</name>
<protein>
    <submittedName>
        <fullName evidence="1">Uncharacterized protein</fullName>
    </submittedName>
</protein>
<organism evidence="1 2">
    <name type="scientific">Roseibium polysiphoniae</name>
    <dbReference type="NCBI Taxonomy" id="2571221"/>
    <lineage>
        <taxon>Bacteria</taxon>
        <taxon>Pseudomonadati</taxon>
        <taxon>Pseudomonadota</taxon>
        <taxon>Alphaproteobacteria</taxon>
        <taxon>Hyphomicrobiales</taxon>
        <taxon>Stappiaceae</taxon>
        <taxon>Roseibium</taxon>
    </lineage>
</organism>
<reference evidence="1" key="2">
    <citation type="journal article" date="2021" name="Microorganisms">
        <title>Bacterial Dimethylsulfoniopropionate Biosynthesis in the East China Sea.</title>
        <authorList>
            <person name="Liu J."/>
            <person name="Zhang Y."/>
            <person name="Liu J."/>
            <person name="Zhong H."/>
            <person name="Williams B.T."/>
            <person name="Zheng Y."/>
            <person name="Curson A.R.J."/>
            <person name="Sun C."/>
            <person name="Sun H."/>
            <person name="Song D."/>
            <person name="Wagner Mackenzie B."/>
            <person name="Bermejo Martinez A."/>
            <person name="Todd J.D."/>
            <person name="Zhang X.H."/>
        </authorList>
    </citation>
    <scope>NUCLEOTIDE SEQUENCE</scope>
    <source>
        <strain evidence="1">AESS21</strain>
    </source>
</reference>